<feature type="region of interest" description="Disordered" evidence="1">
    <location>
        <begin position="368"/>
        <end position="423"/>
    </location>
</feature>
<feature type="compositionally biased region" description="Basic residues" evidence="1">
    <location>
        <begin position="388"/>
        <end position="403"/>
    </location>
</feature>
<keyword evidence="3" id="KW-1185">Reference proteome</keyword>
<feature type="compositionally biased region" description="Low complexity" evidence="1">
    <location>
        <begin position="169"/>
        <end position="178"/>
    </location>
</feature>
<gene>
    <name evidence="2" type="ORF">BCR42DRAFT_418121</name>
</gene>
<organism evidence="2 3">
    <name type="scientific">Absidia repens</name>
    <dbReference type="NCBI Taxonomy" id="90262"/>
    <lineage>
        <taxon>Eukaryota</taxon>
        <taxon>Fungi</taxon>
        <taxon>Fungi incertae sedis</taxon>
        <taxon>Mucoromycota</taxon>
        <taxon>Mucoromycotina</taxon>
        <taxon>Mucoromycetes</taxon>
        <taxon>Mucorales</taxon>
        <taxon>Cunninghamellaceae</taxon>
        <taxon>Absidia</taxon>
    </lineage>
</organism>
<dbReference type="AlphaFoldDB" id="A0A1X2ICV7"/>
<feature type="region of interest" description="Disordered" evidence="1">
    <location>
        <begin position="544"/>
        <end position="598"/>
    </location>
</feature>
<comment type="caution">
    <text evidence="2">The sequence shown here is derived from an EMBL/GenBank/DDBJ whole genome shotgun (WGS) entry which is preliminary data.</text>
</comment>
<proteinExistence type="predicted"/>
<feature type="compositionally biased region" description="Acidic residues" evidence="1">
    <location>
        <begin position="508"/>
        <end position="518"/>
    </location>
</feature>
<feature type="compositionally biased region" description="Polar residues" evidence="1">
    <location>
        <begin position="85"/>
        <end position="102"/>
    </location>
</feature>
<feature type="region of interest" description="Disordered" evidence="1">
    <location>
        <begin position="63"/>
        <end position="102"/>
    </location>
</feature>
<feature type="region of interest" description="Disordered" evidence="1">
    <location>
        <begin position="159"/>
        <end position="187"/>
    </location>
</feature>
<feature type="compositionally biased region" description="Polar residues" evidence="1">
    <location>
        <begin position="472"/>
        <end position="493"/>
    </location>
</feature>
<protein>
    <submittedName>
        <fullName evidence="2">Uncharacterized protein</fullName>
    </submittedName>
</protein>
<dbReference type="STRING" id="90262.A0A1X2ICV7"/>
<feature type="compositionally biased region" description="Polar residues" evidence="1">
    <location>
        <begin position="377"/>
        <end position="387"/>
    </location>
</feature>
<evidence type="ECO:0000313" key="2">
    <source>
        <dbReference type="EMBL" id="ORZ14140.1"/>
    </source>
</evidence>
<name>A0A1X2ICV7_9FUNG</name>
<reference evidence="2 3" key="1">
    <citation type="submission" date="2016-07" db="EMBL/GenBank/DDBJ databases">
        <title>Pervasive Adenine N6-methylation of Active Genes in Fungi.</title>
        <authorList>
            <consortium name="DOE Joint Genome Institute"/>
            <person name="Mondo S.J."/>
            <person name="Dannebaum R.O."/>
            <person name="Kuo R.C."/>
            <person name="Labutti K."/>
            <person name="Haridas S."/>
            <person name="Kuo A."/>
            <person name="Salamov A."/>
            <person name="Ahrendt S.R."/>
            <person name="Lipzen A."/>
            <person name="Sullivan W."/>
            <person name="Andreopoulos W.B."/>
            <person name="Clum A."/>
            <person name="Lindquist E."/>
            <person name="Daum C."/>
            <person name="Ramamoorthy G.K."/>
            <person name="Gryganskyi A."/>
            <person name="Culley D."/>
            <person name="Magnuson J.K."/>
            <person name="James T.Y."/>
            <person name="O'Malley M.A."/>
            <person name="Stajich J.E."/>
            <person name="Spatafora J.W."/>
            <person name="Visel A."/>
            <person name="Grigoriev I.V."/>
        </authorList>
    </citation>
    <scope>NUCLEOTIDE SEQUENCE [LARGE SCALE GENOMIC DNA]</scope>
    <source>
        <strain evidence="2 3">NRRL 1336</strain>
    </source>
</reference>
<dbReference type="Proteomes" id="UP000193560">
    <property type="component" value="Unassembled WGS sequence"/>
</dbReference>
<dbReference type="EMBL" id="MCGE01000015">
    <property type="protein sequence ID" value="ORZ14140.1"/>
    <property type="molecule type" value="Genomic_DNA"/>
</dbReference>
<feature type="compositionally biased region" description="Polar residues" evidence="1">
    <location>
        <begin position="405"/>
        <end position="420"/>
    </location>
</feature>
<feature type="region of interest" description="Disordered" evidence="1">
    <location>
        <begin position="443"/>
        <end position="518"/>
    </location>
</feature>
<dbReference type="OrthoDB" id="2290821at2759"/>
<feature type="region of interest" description="Disordered" evidence="1">
    <location>
        <begin position="313"/>
        <end position="355"/>
    </location>
</feature>
<sequence length="1268" mass="143992">MPFNSDSDHMSSTSQSSLDLERIRHFASMSMNELVDHWHLSCTPSSLPENRTSPELILNNKKAHSEDQGTAAEPLDDTGLIPVDSNRNNNKSPIQNTDHISTTNNIEMSSANVASPHAEMPPPPQPAPRRVFRQRQPIQLHPFTEDLKKYHSLIGRKDRFSASGGMTPATSTRRTTSAILQDSSDYSPSYTCLTPSDEEDYDYADSDGFVVDSDVDDLDNMTQTLSVMDTQRSDNNNSISFGVANDDDDDDDDDDAFGRVKFRKRRRLVIMEDSDDDLDGNNNDLDTITATSPTSSSQIDDIFTYPLDKELDRQTKHKTKSAASNRIMQGRSNLDNGGINMDNSTTTTRKSSTQINDIFAYPLEDEELEQQDDHNGKSSAKSLITYSRSKKARKQKRFHKPSIGHKSNITAGGVSNSLTKPSRKDDSIFDLGSLDDEPVQHLDTTLDDADDDTAASSGPLDTYDGFDDVDETSQVSSPSLSTTPQRSSTASIRQTKHGSVRKAAYNDRDDDDDGFIVDDDDYAHEKRRRNTTLREIRKNKRHLQGILPRSFTTTYEKQLEEEENDKRQRSFTIPTKRRPDQDIDDDSASPTTTTGETEYAEIEAAASQDTAHGYRHTMASMDSRRYQEQQRSRFIENFRVDCGVHFLRVDATSVDKLAYLDDEHFSLFRLQERHASLPTDIMDQPFTDNDYYVNSPTITYLFDLAYQSFYGMWINIKNNSIGGIDKSITLELQETNMSRLLGFLRFISMCLSRGYNSNGEGSDGDVTSLYEMQQFLVDEMDVFMDQVLKLVKWQDDTEIVWLKNGKANQGSSSPLLVVLVYFVEWSYQIHKTLMMNPLNISHTLNAPHWTLKKSLRRLLWYLLSLGPSSVSVVPVTSLLFRVAEPRVMEAWVVTMQLIKLENMDDSILWPSLRCFLESTAEKRTFPETDGVTAWDSIEVTWKWVLTVALLQRLQKNDAGYGKVTTTEFYYESERWSPFHQFFRSVLFDQRQNVENLENLSLTDKTQFRLFRFLTLLRLTFCRCHLLLTNYNWVWNALTLQYLYDLVRIPPLMVFTGDPINPQQLYQQQDKVTAAKYFPYFLTTYDGTIPDDEIYRTDTCGVIFLKILSYGSRKYVDLALESSSIDGGGNGSGDYIDTGACENKYRAYLKRCLDRVTPTYLVVCGVSSTGGGGTASSFLLCNLVSNPASILNQSRKVSPFIIFAFDYAINMCILHATSRFGKKNNIGLDILKCYFEFSTKSETEKAFADEISLVASRMIENIKENRGLV</sequence>
<feature type="compositionally biased region" description="Polar residues" evidence="1">
    <location>
        <begin position="321"/>
        <end position="355"/>
    </location>
</feature>
<feature type="region of interest" description="Disordered" evidence="1">
    <location>
        <begin position="232"/>
        <end position="253"/>
    </location>
</feature>
<evidence type="ECO:0000313" key="3">
    <source>
        <dbReference type="Proteomes" id="UP000193560"/>
    </source>
</evidence>
<accession>A0A1X2ICV7</accession>
<evidence type="ECO:0000256" key="1">
    <source>
        <dbReference type="SAM" id="MobiDB-lite"/>
    </source>
</evidence>